<dbReference type="Proteomes" id="UP000662111">
    <property type="component" value="Unassembled WGS sequence"/>
</dbReference>
<proteinExistence type="predicted"/>
<evidence type="ECO:0000256" key="1">
    <source>
        <dbReference type="SAM" id="MobiDB-lite"/>
    </source>
</evidence>
<accession>A0ABQ2F7K9</accession>
<name>A0ABQ2F7K9_9MICO</name>
<gene>
    <name evidence="3" type="ORF">GCM10011509_16220</name>
</gene>
<keyword evidence="2" id="KW-0812">Transmembrane</keyword>
<evidence type="ECO:0000256" key="2">
    <source>
        <dbReference type="SAM" id="Phobius"/>
    </source>
</evidence>
<protein>
    <recommendedName>
        <fullName evidence="5">Cell division protein FtsL</fullName>
    </recommendedName>
</protein>
<evidence type="ECO:0000313" key="3">
    <source>
        <dbReference type="EMBL" id="GGK68583.1"/>
    </source>
</evidence>
<reference evidence="4" key="1">
    <citation type="journal article" date="2019" name="Int. J. Syst. Evol. Microbiol.">
        <title>The Global Catalogue of Microorganisms (GCM) 10K type strain sequencing project: providing services to taxonomists for standard genome sequencing and annotation.</title>
        <authorList>
            <consortium name="The Broad Institute Genomics Platform"/>
            <consortium name="The Broad Institute Genome Sequencing Center for Infectious Disease"/>
            <person name="Wu L."/>
            <person name="Ma J."/>
        </authorList>
    </citation>
    <scope>NUCLEOTIDE SEQUENCE [LARGE SCALE GENOMIC DNA]</scope>
    <source>
        <strain evidence="4">CGMCC 1.5362</strain>
    </source>
</reference>
<dbReference type="RefSeq" id="WP_022921517.1">
    <property type="nucleotide sequence ID" value="NZ_BMLB01000003.1"/>
</dbReference>
<keyword evidence="2" id="KW-0472">Membrane</keyword>
<feature type="region of interest" description="Disordered" evidence="1">
    <location>
        <begin position="1"/>
        <end position="21"/>
    </location>
</feature>
<dbReference type="EMBL" id="BMLB01000003">
    <property type="protein sequence ID" value="GGK68583.1"/>
    <property type="molecule type" value="Genomic_DNA"/>
</dbReference>
<feature type="transmembrane region" description="Helical" evidence="2">
    <location>
        <begin position="42"/>
        <end position="62"/>
    </location>
</feature>
<keyword evidence="4" id="KW-1185">Reference proteome</keyword>
<sequence length="157" mass="16063">MSQMTLAPRLGSAAPARSLSRPVTARGGRTRVVDAAPAVAHAGFRVLCLLVVLGAFAAVLLLNTARAEGSYILSRLGSEATALHDEKVTLEAQLAHLQSAETLAESARKLDMVPSTSTATLRLSDGSITGVASKVDGGRTITVDLPSTGVATGEKDG</sequence>
<evidence type="ECO:0008006" key="5">
    <source>
        <dbReference type="Google" id="ProtNLM"/>
    </source>
</evidence>
<organism evidence="3 4">
    <name type="scientific">Ornithinimicrobium pekingense</name>
    <dbReference type="NCBI Taxonomy" id="384677"/>
    <lineage>
        <taxon>Bacteria</taxon>
        <taxon>Bacillati</taxon>
        <taxon>Actinomycetota</taxon>
        <taxon>Actinomycetes</taxon>
        <taxon>Micrococcales</taxon>
        <taxon>Ornithinimicrobiaceae</taxon>
        <taxon>Ornithinimicrobium</taxon>
    </lineage>
</organism>
<comment type="caution">
    <text evidence="3">The sequence shown here is derived from an EMBL/GenBank/DDBJ whole genome shotgun (WGS) entry which is preliminary data.</text>
</comment>
<keyword evidence="2" id="KW-1133">Transmembrane helix</keyword>
<evidence type="ECO:0000313" key="4">
    <source>
        <dbReference type="Proteomes" id="UP000662111"/>
    </source>
</evidence>